<accession>A0A9Q1LF01</accession>
<protein>
    <submittedName>
        <fullName evidence="1">Uncharacterized protein</fullName>
    </submittedName>
</protein>
<dbReference type="AlphaFoldDB" id="A0A9Q1LF01"/>
<name>A0A9Q1LF01_9SOLA</name>
<evidence type="ECO:0000313" key="1">
    <source>
        <dbReference type="EMBL" id="KAJ8535807.1"/>
    </source>
</evidence>
<organism evidence="1 2">
    <name type="scientific">Anisodus acutangulus</name>
    <dbReference type="NCBI Taxonomy" id="402998"/>
    <lineage>
        <taxon>Eukaryota</taxon>
        <taxon>Viridiplantae</taxon>
        <taxon>Streptophyta</taxon>
        <taxon>Embryophyta</taxon>
        <taxon>Tracheophyta</taxon>
        <taxon>Spermatophyta</taxon>
        <taxon>Magnoliopsida</taxon>
        <taxon>eudicotyledons</taxon>
        <taxon>Gunneridae</taxon>
        <taxon>Pentapetalae</taxon>
        <taxon>asterids</taxon>
        <taxon>lamiids</taxon>
        <taxon>Solanales</taxon>
        <taxon>Solanaceae</taxon>
        <taxon>Solanoideae</taxon>
        <taxon>Hyoscyameae</taxon>
        <taxon>Anisodus</taxon>
    </lineage>
</organism>
<evidence type="ECO:0000313" key="2">
    <source>
        <dbReference type="Proteomes" id="UP001152561"/>
    </source>
</evidence>
<comment type="caution">
    <text evidence="1">The sequence shown here is derived from an EMBL/GenBank/DDBJ whole genome shotgun (WGS) entry which is preliminary data.</text>
</comment>
<sequence>MSISRQTREILTEIEILGATERNVVTGVDETPIDISSSSSTVSSTFIVQPRILIYIFQYASKKDCIYNFWEDYSGKKKRKVENVAEDSYFAITKEERISTRLKFKERKSHLKVGDFYIHPNEHFRTRLSCHTETRIVSILIYKHLVVHVDNNVPHILNWKVSDSPTYAGLTNDEALQHCPTTEEKTKLKIAAFFKDAGANYVSSRGFQNEDYNISPPPHLRTMEQQPKHPHSQNTEQQFILRCDLSGSKDDLKAEVQQLRNEVSMLTDTVATLNKYVVSFFGKIFEHLKIKK</sequence>
<dbReference type="Proteomes" id="UP001152561">
    <property type="component" value="Unassembled WGS sequence"/>
</dbReference>
<proteinExistence type="predicted"/>
<dbReference type="OrthoDB" id="1302826at2759"/>
<keyword evidence="2" id="KW-1185">Reference proteome</keyword>
<gene>
    <name evidence="1" type="ORF">K7X08_034208</name>
</gene>
<reference evidence="2" key="1">
    <citation type="journal article" date="2023" name="Proc. Natl. Acad. Sci. U.S.A.">
        <title>Genomic and structural basis for evolution of tropane alkaloid biosynthesis.</title>
        <authorList>
            <person name="Wanga Y.-J."/>
            <person name="Taina T."/>
            <person name="Yua J.-Y."/>
            <person name="Lia J."/>
            <person name="Xua B."/>
            <person name="Chenc J."/>
            <person name="D'Auriad J.C."/>
            <person name="Huanga J.-P."/>
            <person name="Huanga S.-X."/>
        </authorList>
    </citation>
    <scope>NUCLEOTIDE SEQUENCE [LARGE SCALE GENOMIC DNA]</scope>
    <source>
        <strain evidence="2">cv. KIB-2019</strain>
    </source>
</reference>
<dbReference type="EMBL" id="JAJAGQ010000018">
    <property type="protein sequence ID" value="KAJ8535807.1"/>
    <property type="molecule type" value="Genomic_DNA"/>
</dbReference>